<sequence length="518" mass="58743">TVALSVVLLQLYLGKKYKPLDNIPGPVSPSWITGNFKQVFNPGAWAFHELIAEKYGGMARLHGPWGTKSLYVFDSKAMHTVLVKDQDAFEESDGFIESNILIFGNGLIGTLGHQHRQQRKMLNPVFSAAHMREMIPTFFQVGHQLESALKKRLQSGPPTQEVDILSWMGRTALEIIGQAGLGYSFDPLTDDESFHPYSKAIKDLFPTLMRVQFWRMNVLQYVSRIGSAGFRRFVVNLLPWEDLHHIRDMVDYMHRTAEEIYESKKRAFEMGDEVVSQQIGRGNDLISVLMRENLKASTEDRLQDSEVVGQSAMARLLHLLSKHPEAQDRLRQELIEAKRQKDGQDLTYNELTELPYLDAICRETLRLARRDGVIPLHKPILGLDGTEIHEVAVPRGTTVFVSIFNANRNPDLWGKDANEWKPERWLSPLPEPLVEARIPGVYSHLMTFIGGGRSCIFLENITHSSMFTEVVISILVETFKFSPSDKDSAIFWQMNGVTAPVVGKDKHPQLPMNISLVN</sequence>
<keyword evidence="10" id="KW-0408">Iron</keyword>
<evidence type="ECO:0000256" key="4">
    <source>
        <dbReference type="ARBA" id="ARBA00010617"/>
    </source>
</evidence>
<evidence type="ECO:0000256" key="8">
    <source>
        <dbReference type="ARBA" id="ARBA00022989"/>
    </source>
</evidence>
<keyword evidence="9" id="KW-0560">Oxidoreductase</keyword>
<dbReference type="InterPro" id="IPR036396">
    <property type="entry name" value="Cyt_P450_sf"/>
</dbReference>
<gene>
    <name evidence="13" type="ORF">C8R41DRAFT_835647</name>
</gene>
<evidence type="ECO:0000313" key="14">
    <source>
        <dbReference type="Proteomes" id="UP001150217"/>
    </source>
</evidence>
<comment type="caution">
    <text evidence="13">The sequence shown here is derived from an EMBL/GenBank/DDBJ whole genome shotgun (WGS) entry which is preliminary data.</text>
</comment>
<comment type="pathway">
    <text evidence="3">Secondary metabolite biosynthesis; terpenoid biosynthesis.</text>
</comment>
<comment type="cofactor">
    <cofactor evidence="1">
        <name>heme</name>
        <dbReference type="ChEBI" id="CHEBI:30413"/>
    </cofactor>
</comment>
<keyword evidence="5" id="KW-0349">Heme</keyword>
<protein>
    <submittedName>
        <fullName evidence="13">Cytochrome P450</fullName>
    </submittedName>
</protein>
<dbReference type="CDD" id="cd11069">
    <property type="entry name" value="CYP_FUM15-like"/>
    <property type="match status" value="1"/>
</dbReference>
<dbReference type="EMBL" id="JANVFT010000045">
    <property type="protein sequence ID" value="KAJ4489060.1"/>
    <property type="molecule type" value="Genomic_DNA"/>
</dbReference>
<accession>A0ABQ8VD42</accession>
<dbReference type="SUPFAM" id="SSF48264">
    <property type="entry name" value="Cytochrome P450"/>
    <property type="match status" value="1"/>
</dbReference>
<evidence type="ECO:0000256" key="10">
    <source>
        <dbReference type="ARBA" id="ARBA00023004"/>
    </source>
</evidence>
<proteinExistence type="inferred from homology"/>
<comment type="subcellular location">
    <subcellularLocation>
        <location evidence="2">Membrane</location>
    </subcellularLocation>
</comment>
<dbReference type="PANTHER" id="PTHR24305:SF166">
    <property type="entry name" value="CYTOCHROME P450 12A4, MITOCHONDRIAL-RELATED"/>
    <property type="match status" value="1"/>
</dbReference>
<evidence type="ECO:0000256" key="2">
    <source>
        <dbReference type="ARBA" id="ARBA00004370"/>
    </source>
</evidence>
<keyword evidence="14" id="KW-1185">Reference proteome</keyword>
<organism evidence="13 14">
    <name type="scientific">Lentinula lateritia</name>
    <dbReference type="NCBI Taxonomy" id="40482"/>
    <lineage>
        <taxon>Eukaryota</taxon>
        <taxon>Fungi</taxon>
        <taxon>Dikarya</taxon>
        <taxon>Basidiomycota</taxon>
        <taxon>Agaricomycotina</taxon>
        <taxon>Agaricomycetes</taxon>
        <taxon>Agaricomycetidae</taxon>
        <taxon>Agaricales</taxon>
        <taxon>Marasmiineae</taxon>
        <taxon>Omphalotaceae</taxon>
        <taxon>Lentinula</taxon>
    </lineage>
</organism>
<dbReference type="InterPro" id="IPR001128">
    <property type="entry name" value="Cyt_P450"/>
</dbReference>
<keyword evidence="12" id="KW-0472">Membrane</keyword>
<keyword evidence="6" id="KW-0812">Transmembrane</keyword>
<evidence type="ECO:0000256" key="6">
    <source>
        <dbReference type="ARBA" id="ARBA00022692"/>
    </source>
</evidence>
<evidence type="ECO:0000256" key="9">
    <source>
        <dbReference type="ARBA" id="ARBA00023002"/>
    </source>
</evidence>
<evidence type="ECO:0000313" key="13">
    <source>
        <dbReference type="EMBL" id="KAJ4489060.1"/>
    </source>
</evidence>
<dbReference type="Proteomes" id="UP001150217">
    <property type="component" value="Unassembled WGS sequence"/>
</dbReference>
<name>A0ABQ8VD42_9AGAR</name>
<evidence type="ECO:0000256" key="5">
    <source>
        <dbReference type="ARBA" id="ARBA00022617"/>
    </source>
</evidence>
<comment type="similarity">
    <text evidence="4">Belongs to the cytochrome P450 family.</text>
</comment>
<evidence type="ECO:0000256" key="1">
    <source>
        <dbReference type="ARBA" id="ARBA00001971"/>
    </source>
</evidence>
<evidence type="ECO:0000256" key="12">
    <source>
        <dbReference type="ARBA" id="ARBA00023136"/>
    </source>
</evidence>
<keyword evidence="8" id="KW-1133">Transmembrane helix</keyword>
<dbReference type="Pfam" id="PF00067">
    <property type="entry name" value="p450"/>
    <property type="match status" value="1"/>
</dbReference>
<dbReference type="Gene3D" id="1.10.630.10">
    <property type="entry name" value="Cytochrome P450"/>
    <property type="match status" value="1"/>
</dbReference>
<evidence type="ECO:0000256" key="11">
    <source>
        <dbReference type="ARBA" id="ARBA00023033"/>
    </source>
</evidence>
<feature type="non-terminal residue" evidence="13">
    <location>
        <position position="1"/>
    </location>
</feature>
<evidence type="ECO:0000256" key="3">
    <source>
        <dbReference type="ARBA" id="ARBA00004721"/>
    </source>
</evidence>
<keyword evidence="7" id="KW-0479">Metal-binding</keyword>
<reference evidence="13" key="1">
    <citation type="submission" date="2022-08" db="EMBL/GenBank/DDBJ databases">
        <title>A Global Phylogenomic Analysis of the Shiitake Genus Lentinula.</title>
        <authorList>
            <consortium name="DOE Joint Genome Institute"/>
            <person name="Sierra-Patev S."/>
            <person name="Min B."/>
            <person name="Naranjo-Ortiz M."/>
            <person name="Looney B."/>
            <person name="Konkel Z."/>
            <person name="Slot J.C."/>
            <person name="Sakamoto Y."/>
            <person name="Steenwyk J.L."/>
            <person name="Rokas A."/>
            <person name="Carro J."/>
            <person name="Camarero S."/>
            <person name="Ferreira P."/>
            <person name="Molpeceres G."/>
            <person name="Ruiz-Duenas F.J."/>
            <person name="Serrano A."/>
            <person name="Henrissat B."/>
            <person name="Drula E."/>
            <person name="Hughes K.W."/>
            <person name="Mata J.L."/>
            <person name="Ishikawa N.K."/>
            <person name="Vargas-Isla R."/>
            <person name="Ushijima S."/>
            <person name="Smith C.A."/>
            <person name="Ahrendt S."/>
            <person name="Andreopoulos W."/>
            <person name="He G."/>
            <person name="Labutti K."/>
            <person name="Lipzen A."/>
            <person name="Ng V."/>
            <person name="Riley R."/>
            <person name="Sandor L."/>
            <person name="Barry K."/>
            <person name="Martinez A.T."/>
            <person name="Xiao Y."/>
            <person name="Gibbons J.G."/>
            <person name="Terashima K."/>
            <person name="Grigoriev I.V."/>
            <person name="Hibbett D.S."/>
        </authorList>
    </citation>
    <scope>NUCLEOTIDE SEQUENCE</scope>
    <source>
        <strain evidence="13">RHP3577 ss4</strain>
    </source>
</reference>
<dbReference type="PANTHER" id="PTHR24305">
    <property type="entry name" value="CYTOCHROME P450"/>
    <property type="match status" value="1"/>
</dbReference>
<evidence type="ECO:0000256" key="7">
    <source>
        <dbReference type="ARBA" id="ARBA00022723"/>
    </source>
</evidence>
<dbReference type="InterPro" id="IPR050121">
    <property type="entry name" value="Cytochrome_P450_monoxygenase"/>
</dbReference>
<keyword evidence="11" id="KW-0503">Monooxygenase</keyword>